<dbReference type="EMBL" id="OBQD01000018">
    <property type="protein sequence ID" value="SOC45857.1"/>
    <property type="molecule type" value="Genomic_DNA"/>
</dbReference>
<sequence length="296" mass="30422">MHFANGGRKRMRELKQRITLVGLLLLAGCNSTDALTPQVDVGGGTMRSPPVTQRDLDQMSAENPPVANAQASPMAGSPGGSSQAGGTGTLEAQADALSRSQHNPVASGAGGTVIDDPGAQQSIAAQQASQGQNGQGQSPEGQYTPGQTARGQTNPGQPQSSAQQTETASLAPAAGGDSIRFLPIIGAPVEAVTPLSRQLGAQARASGLTIKSSSDNSSRFILKGYFSAMQDGGKTNVVYVWDVLDSTGARLHRIQGQDSVNATAKDPWAAVPAATMEAIAQRTIQEYVSWKSQSGG</sequence>
<evidence type="ECO:0000313" key="2">
    <source>
        <dbReference type="EMBL" id="SOC45857.1"/>
    </source>
</evidence>
<evidence type="ECO:0008006" key="4">
    <source>
        <dbReference type="Google" id="ProtNLM"/>
    </source>
</evidence>
<dbReference type="AlphaFoldDB" id="A0A285UW12"/>
<feature type="compositionally biased region" description="Gly residues" evidence="1">
    <location>
        <begin position="77"/>
        <end position="88"/>
    </location>
</feature>
<reference evidence="2 3" key="1">
    <citation type="submission" date="2017-08" db="EMBL/GenBank/DDBJ databases">
        <authorList>
            <person name="de Groot N.N."/>
        </authorList>
    </citation>
    <scope>NUCLEOTIDE SEQUENCE [LARGE SCALE GENOMIC DNA]</scope>
    <source>
        <strain evidence="2 3">JC85</strain>
    </source>
</reference>
<proteinExistence type="predicted"/>
<protein>
    <recommendedName>
        <fullName evidence="4">Lipoprotein</fullName>
    </recommendedName>
</protein>
<evidence type="ECO:0000256" key="1">
    <source>
        <dbReference type="SAM" id="MobiDB-lite"/>
    </source>
</evidence>
<accession>A0A285UW12</accession>
<feature type="region of interest" description="Disordered" evidence="1">
    <location>
        <begin position="59"/>
        <end position="171"/>
    </location>
</feature>
<evidence type="ECO:0000313" key="3">
    <source>
        <dbReference type="Proteomes" id="UP000219167"/>
    </source>
</evidence>
<name>A0A285UW12_9HYPH</name>
<organism evidence="2 3">
    <name type="scientific">Rhizobium subbaraonis</name>
    <dbReference type="NCBI Taxonomy" id="908946"/>
    <lineage>
        <taxon>Bacteria</taxon>
        <taxon>Pseudomonadati</taxon>
        <taxon>Pseudomonadota</taxon>
        <taxon>Alphaproteobacteria</taxon>
        <taxon>Hyphomicrobiales</taxon>
        <taxon>Rhizobiaceae</taxon>
        <taxon>Rhizobium/Agrobacterium group</taxon>
        <taxon>Rhizobium</taxon>
    </lineage>
</organism>
<keyword evidence="3" id="KW-1185">Reference proteome</keyword>
<feature type="compositionally biased region" description="Polar residues" evidence="1">
    <location>
        <begin position="139"/>
        <end position="168"/>
    </location>
</feature>
<feature type="compositionally biased region" description="Low complexity" evidence="1">
    <location>
        <begin position="118"/>
        <end position="138"/>
    </location>
</feature>
<gene>
    <name evidence="2" type="ORF">SAMN05892877_11886</name>
</gene>
<dbReference type="Proteomes" id="UP000219167">
    <property type="component" value="Unassembled WGS sequence"/>
</dbReference>